<keyword evidence="12" id="KW-1185">Reference proteome</keyword>
<evidence type="ECO:0000256" key="5">
    <source>
        <dbReference type="ARBA" id="ARBA00022793"/>
    </source>
</evidence>
<keyword evidence="4" id="KW-0127">Catecholamine biosynthesis</keyword>
<dbReference type="AlphaFoldDB" id="A0A1I7X4U3"/>
<dbReference type="GO" id="GO:0042427">
    <property type="term" value="P:serotonin biosynthetic process"/>
    <property type="evidence" value="ECO:0007669"/>
    <property type="project" value="TreeGrafter"/>
</dbReference>
<comment type="subunit">
    <text evidence="3">Homodimer.</text>
</comment>
<dbReference type="InterPro" id="IPR015422">
    <property type="entry name" value="PyrdxlP-dep_Trfase_small"/>
</dbReference>
<dbReference type="EC" id="4.1.1.28" evidence="8"/>
<dbReference type="WBParaSite" id="Hba_12563">
    <property type="protein sequence ID" value="Hba_12563"/>
    <property type="gene ID" value="Hba_12563"/>
</dbReference>
<proteinExistence type="inferred from homology"/>
<evidence type="ECO:0000256" key="4">
    <source>
        <dbReference type="ARBA" id="ARBA00022584"/>
    </source>
</evidence>
<dbReference type="Gene3D" id="3.90.1150.10">
    <property type="entry name" value="Aspartate Aminotransferase, domain 1"/>
    <property type="match status" value="1"/>
</dbReference>
<dbReference type="Gene3D" id="3.40.640.10">
    <property type="entry name" value="Type I PLP-dependent aspartate aminotransferase-like (Major domain)"/>
    <property type="match status" value="1"/>
</dbReference>
<dbReference type="InterPro" id="IPR010977">
    <property type="entry name" value="Aromatic_deC"/>
</dbReference>
<evidence type="ECO:0000256" key="9">
    <source>
        <dbReference type="ARBA" id="ARBA00040968"/>
    </source>
</evidence>
<evidence type="ECO:0000256" key="1">
    <source>
        <dbReference type="ARBA" id="ARBA00001933"/>
    </source>
</evidence>
<dbReference type="GO" id="GO:0030170">
    <property type="term" value="F:pyridoxal phosphate binding"/>
    <property type="evidence" value="ECO:0007669"/>
    <property type="project" value="InterPro"/>
</dbReference>
<dbReference type="SUPFAM" id="SSF53383">
    <property type="entry name" value="PLP-dependent transferases"/>
    <property type="match status" value="1"/>
</dbReference>
<keyword evidence="7 11" id="KW-0456">Lyase</keyword>
<comment type="cofactor">
    <cofactor evidence="1 11">
        <name>pyridoxal 5'-phosphate</name>
        <dbReference type="ChEBI" id="CHEBI:597326"/>
    </cofactor>
</comment>
<evidence type="ECO:0000256" key="10">
    <source>
        <dbReference type="ARBA" id="ARBA00041275"/>
    </source>
</evidence>
<dbReference type="GO" id="GO:0004058">
    <property type="term" value="F:aromatic-L-amino-acid decarboxylase activity"/>
    <property type="evidence" value="ECO:0007669"/>
    <property type="project" value="TreeGrafter"/>
</dbReference>
<dbReference type="GO" id="GO:0006584">
    <property type="term" value="P:catecholamine metabolic process"/>
    <property type="evidence" value="ECO:0007669"/>
    <property type="project" value="TreeGrafter"/>
</dbReference>
<evidence type="ECO:0000313" key="12">
    <source>
        <dbReference type="Proteomes" id="UP000095283"/>
    </source>
</evidence>
<dbReference type="PANTHER" id="PTHR11999:SF167">
    <property type="entry name" value="AROMATIC-L-AMINO-ACID DECARBOXYLASE"/>
    <property type="match status" value="1"/>
</dbReference>
<evidence type="ECO:0000256" key="11">
    <source>
        <dbReference type="RuleBase" id="RU000382"/>
    </source>
</evidence>
<accession>A0A1I7X4U3</accession>
<dbReference type="InterPro" id="IPR015424">
    <property type="entry name" value="PyrdxlP-dep_Trfase"/>
</dbReference>
<reference evidence="13" key="1">
    <citation type="submission" date="2016-11" db="UniProtKB">
        <authorList>
            <consortium name="WormBaseParasite"/>
        </authorList>
    </citation>
    <scope>IDENTIFICATION</scope>
</reference>
<organism evidence="12 13">
    <name type="scientific">Heterorhabditis bacteriophora</name>
    <name type="common">Entomopathogenic nematode worm</name>
    <dbReference type="NCBI Taxonomy" id="37862"/>
    <lineage>
        <taxon>Eukaryota</taxon>
        <taxon>Metazoa</taxon>
        <taxon>Ecdysozoa</taxon>
        <taxon>Nematoda</taxon>
        <taxon>Chromadorea</taxon>
        <taxon>Rhabditida</taxon>
        <taxon>Rhabditina</taxon>
        <taxon>Rhabditomorpha</taxon>
        <taxon>Strongyloidea</taxon>
        <taxon>Heterorhabditidae</taxon>
        <taxon>Heterorhabditis</taxon>
    </lineage>
</organism>
<dbReference type="GO" id="GO:0019752">
    <property type="term" value="P:carboxylic acid metabolic process"/>
    <property type="evidence" value="ECO:0007669"/>
    <property type="project" value="InterPro"/>
</dbReference>
<evidence type="ECO:0000313" key="13">
    <source>
        <dbReference type="WBParaSite" id="Hba_12563"/>
    </source>
</evidence>
<dbReference type="Pfam" id="PF00282">
    <property type="entry name" value="Pyridoxal_deC"/>
    <property type="match status" value="1"/>
</dbReference>
<dbReference type="InterPro" id="IPR002129">
    <property type="entry name" value="PyrdxlP-dep_de-COase"/>
</dbReference>
<comment type="similarity">
    <text evidence="2 11">Belongs to the group II decarboxylase family.</text>
</comment>
<name>A0A1I7X4U3_HETBA</name>
<evidence type="ECO:0000256" key="7">
    <source>
        <dbReference type="ARBA" id="ARBA00023239"/>
    </source>
</evidence>
<keyword evidence="5" id="KW-0210">Decarboxylase</keyword>
<dbReference type="PANTHER" id="PTHR11999">
    <property type="entry name" value="GROUP II PYRIDOXAL-5-PHOSPHATE DECARBOXYLASE"/>
    <property type="match status" value="1"/>
</dbReference>
<sequence length="185" mass="21346">MVDTYNFNAHKAMLINFDCSPMWFKNGTTATKYFNVEPVYLKHEHQSVASDYRHLQVALGRRFRSLKIWFVLRSLGVDNIQKSLRKQNEQAALFASLLNEDGTFELVVPQHLGLVCFRIKNGTNEANEALCKAVNEDRRIHLVPSKAHGLFFLRLAICSQLTTDDDIRFALKVLKEVFCELNKRN</sequence>
<evidence type="ECO:0000256" key="6">
    <source>
        <dbReference type="ARBA" id="ARBA00022898"/>
    </source>
</evidence>
<dbReference type="Proteomes" id="UP000095283">
    <property type="component" value="Unplaced"/>
</dbReference>
<evidence type="ECO:0000256" key="3">
    <source>
        <dbReference type="ARBA" id="ARBA00011738"/>
    </source>
</evidence>
<dbReference type="GO" id="GO:0005737">
    <property type="term" value="C:cytoplasm"/>
    <property type="evidence" value="ECO:0007669"/>
    <property type="project" value="TreeGrafter"/>
</dbReference>
<dbReference type="InterPro" id="IPR015421">
    <property type="entry name" value="PyrdxlP-dep_Trfase_major"/>
</dbReference>
<keyword evidence="6 11" id="KW-0663">Pyridoxal phosphate</keyword>
<evidence type="ECO:0000256" key="8">
    <source>
        <dbReference type="ARBA" id="ARBA00038886"/>
    </source>
</evidence>
<protein>
    <recommendedName>
        <fullName evidence="9">Aromatic-L-amino-acid decarboxylase</fullName>
        <ecNumber evidence="8">4.1.1.28</ecNumber>
    </recommendedName>
    <alternativeName>
        <fullName evidence="10">DOPA decarboxylase</fullName>
    </alternativeName>
</protein>
<evidence type="ECO:0000256" key="2">
    <source>
        <dbReference type="ARBA" id="ARBA00009533"/>
    </source>
</evidence>